<name>A0ACC0FBD3_9ERIC</name>
<sequence>MGIVACIGVVSPFPFYYCLWTCPQRWVDLCGKGRDPSKIMAMVSHLLKLIQLLSLFSFSSLSWPPPFYFWPLFLFGQFLNFRVYQLLGESGTYYGVGFGKNIPWVTEFPFGVINDPQYVGSILSLVACLSWVPFSTFYCGFLVINHESSVLKLYRTQNGYYNNNNNNNFSSTKIHLTFPHKPIIFFLIISLTHFPNNLSFNQPPLSTKKPTTTLSPNATKKKKNPWLDPFDDGDDPELQYGSLFTDGKQEEDPRPPDNPENPYGFLKFPMGYSVEIASLGLKIRGDVRRCCCVVSGGVYENLLFFPAIQLIKDRYPGVQVDVVAAERGKQSYELNKNVRWADAYDPDEDFPEPAVYTDMIGIIKGRYYDMILSTKLAGLGHAAFLFMSTARDRVSYIYPNVNAAGAGLLLSETFVPDSMNLSEGGYNMYHQMIDWLGRPGRNVPRQPVPPLKVSISRKLKEVVEAKYKKAGAEKGKYIVIHGIQSDSKASMQSRGDTDSLLPIEIWAEIAEAIRSQANLCHSTRERKENVEEVVGDDASIVFITTPGQLAALINDSIGVIATNTAAIQLAHAREKPSIALFCSAEKGRLFIANAEEKKCTVVSSKTGKLNRSPDLFSVRLGNKTRPIDTRKQVSKPQRKAEKPQEIDDDNAKKSPLLSVVNSPPSPSPLQQPATATTAAALGHCITVPSILRQQSHRKLLLKSNLSPNASCSSDTSSDSSHSRASAGKISRRSVTPTHIRRKQCGPKLEKVERIVIDTDSGSAASADTSPAKKRCAWVTPNTDPCYAAFHDEEWGVPIHNDKQLFELLVLSIALAELSWPVILNKRHLFREVFLDFDPIAVSKLNEKKTVTPGSTASSLLSELKLRGIIENARQMCKIIDEFGSFDKYIWGFVNHKPIVSQFRYPRQVPIKTSKADAISKDLVRRGFRGVGPTVVYSFMQVAGITNDHLISCFRFQDCTAGDSSNKDSISLKGSRVEDKQHENSTELGLARAIDGVNLSPE</sequence>
<reference evidence="1 2" key="1">
    <citation type="journal article" date="2022" name="Plant J.">
        <title>Chromosome-level genome of Camellia lanceoleosa provides a valuable resource for understanding genome evolution and self-incompatibility.</title>
        <authorList>
            <person name="Gong W."/>
            <person name="Xiao S."/>
            <person name="Wang L."/>
            <person name="Liao Z."/>
            <person name="Chang Y."/>
            <person name="Mo W."/>
            <person name="Hu G."/>
            <person name="Li W."/>
            <person name="Zhao G."/>
            <person name="Zhu H."/>
            <person name="Hu X."/>
            <person name="Ji K."/>
            <person name="Xiang X."/>
            <person name="Song Q."/>
            <person name="Yuan D."/>
            <person name="Jin S."/>
            <person name="Zhang L."/>
        </authorList>
    </citation>
    <scope>NUCLEOTIDE SEQUENCE [LARGE SCALE GENOMIC DNA]</scope>
    <source>
        <strain evidence="1">SQ_2022a</strain>
    </source>
</reference>
<comment type="caution">
    <text evidence="1">The sequence shown here is derived from an EMBL/GenBank/DDBJ whole genome shotgun (WGS) entry which is preliminary data.</text>
</comment>
<gene>
    <name evidence="1" type="ORF">LOK49_LG14G01532</name>
</gene>
<proteinExistence type="predicted"/>
<dbReference type="Proteomes" id="UP001060215">
    <property type="component" value="Chromosome 15"/>
</dbReference>
<dbReference type="EMBL" id="CM045772">
    <property type="protein sequence ID" value="KAI7985974.1"/>
    <property type="molecule type" value="Genomic_DNA"/>
</dbReference>
<keyword evidence="2" id="KW-1185">Reference proteome</keyword>
<accession>A0ACC0FBD3</accession>
<evidence type="ECO:0000313" key="1">
    <source>
        <dbReference type="EMBL" id="KAI7985974.1"/>
    </source>
</evidence>
<protein>
    <submittedName>
        <fullName evidence="1">Uncharacterized protein</fullName>
    </submittedName>
</protein>
<organism evidence="1 2">
    <name type="scientific">Camellia lanceoleosa</name>
    <dbReference type="NCBI Taxonomy" id="1840588"/>
    <lineage>
        <taxon>Eukaryota</taxon>
        <taxon>Viridiplantae</taxon>
        <taxon>Streptophyta</taxon>
        <taxon>Embryophyta</taxon>
        <taxon>Tracheophyta</taxon>
        <taxon>Spermatophyta</taxon>
        <taxon>Magnoliopsida</taxon>
        <taxon>eudicotyledons</taxon>
        <taxon>Gunneridae</taxon>
        <taxon>Pentapetalae</taxon>
        <taxon>asterids</taxon>
        <taxon>Ericales</taxon>
        <taxon>Theaceae</taxon>
        <taxon>Camellia</taxon>
    </lineage>
</organism>
<evidence type="ECO:0000313" key="2">
    <source>
        <dbReference type="Proteomes" id="UP001060215"/>
    </source>
</evidence>